<feature type="region of interest" description="Disordered" evidence="4">
    <location>
        <begin position="389"/>
        <end position="420"/>
    </location>
</feature>
<sequence>MGYVADRWHKSRPKPDEPECGEHKGKVASSVHGKGKRWQARYDGPDGNERTSLHSTKAEAEAEIVRQESAKQTGSWLDPKAGAVTVERFALDSWLPAQNINARSHTEYLGALRRYLIPEWGNRQMRSIRPSEAGAWQQLLTSKYNLSGAYPNRVARYVRGIFKLAVDDRVIPISPFERIPAPTLVESAVHPPDVAEVRQLIAAAYRPMYAAMIEVTALTGLRSGELRGLAVDRIDFLRRTLRVDQQLVYEKGKGMYLDDVKTGAGRRLLPLPRRAVDVLAAHIAHAPPPQSGEWAGLVFMMPGGRPVGESTLDWALKNICRRAGVQPRHWHEIRHHYASVLIGGGENPKVVQKRLGHKDVMTTLRTYAHLFAEAEEQTRDVLDAAWALPGETDGQTESSATSGRIPESRAQEASIVQLNA</sequence>
<reference evidence="6 7" key="1">
    <citation type="submission" date="2024-06" db="EMBL/GenBank/DDBJ databases">
        <title>The Natural Products Discovery Center: Release of the First 8490 Sequenced Strains for Exploring Actinobacteria Biosynthetic Diversity.</title>
        <authorList>
            <person name="Kalkreuter E."/>
            <person name="Kautsar S.A."/>
            <person name="Yang D."/>
            <person name="Bader C.D."/>
            <person name="Teijaro C.N."/>
            <person name="Fluegel L."/>
            <person name="Davis C.M."/>
            <person name="Simpson J.R."/>
            <person name="Lauterbach L."/>
            <person name="Steele A.D."/>
            <person name="Gui C."/>
            <person name="Meng S."/>
            <person name="Li G."/>
            <person name="Viehrig K."/>
            <person name="Ye F."/>
            <person name="Su P."/>
            <person name="Kiefer A.F."/>
            <person name="Nichols A."/>
            <person name="Cepeda A.J."/>
            <person name="Yan W."/>
            <person name="Fan B."/>
            <person name="Jiang Y."/>
            <person name="Adhikari A."/>
            <person name="Zheng C.-J."/>
            <person name="Schuster L."/>
            <person name="Cowan T.M."/>
            <person name="Smanski M.J."/>
            <person name="Chevrette M.G."/>
            <person name="De Carvalho L.P.S."/>
            <person name="Shen B."/>
        </authorList>
    </citation>
    <scope>NUCLEOTIDE SEQUENCE [LARGE SCALE GENOMIC DNA]</scope>
    <source>
        <strain evidence="6 7">NPDC006337</strain>
    </source>
</reference>
<evidence type="ECO:0000256" key="3">
    <source>
        <dbReference type="ARBA" id="ARBA00023172"/>
    </source>
</evidence>
<keyword evidence="2" id="KW-0238">DNA-binding</keyword>
<evidence type="ECO:0000256" key="2">
    <source>
        <dbReference type="ARBA" id="ARBA00023125"/>
    </source>
</evidence>
<dbReference type="InterPro" id="IPR010998">
    <property type="entry name" value="Integrase_recombinase_N"/>
</dbReference>
<name>A0ABV2VZG9_9ACTN</name>
<dbReference type="CDD" id="cd01189">
    <property type="entry name" value="INT_ICEBs1_C_like"/>
    <property type="match status" value="1"/>
</dbReference>
<dbReference type="SUPFAM" id="SSF56349">
    <property type="entry name" value="DNA breaking-rejoining enzymes"/>
    <property type="match status" value="1"/>
</dbReference>
<dbReference type="PANTHER" id="PTHR30349:SF64">
    <property type="entry name" value="PROPHAGE INTEGRASE INTD-RELATED"/>
    <property type="match status" value="1"/>
</dbReference>
<dbReference type="InterPro" id="IPR011010">
    <property type="entry name" value="DNA_brk_join_enz"/>
</dbReference>
<dbReference type="InterPro" id="IPR002104">
    <property type="entry name" value="Integrase_catalytic"/>
</dbReference>
<feature type="compositionally biased region" description="Polar residues" evidence="4">
    <location>
        <begin position="393"/>
        <end position="402"/>
    </location>
</feature>
<evidence type="ECO:0000256" key="1">
    <source>
        <dbReference type="ARBA" id="ARBA00008857"/>
    </source>
</evidence>
<keyword evidence="7" id="KW-1185">Reference proteome</keyword>
<gene>
    <name evidence="6" type="ORF">ABZ508_02805</name>
</gene>
<feature type="compositionally biased region" description="Basic and acidic residues" evidence="4">
    <location>
        <begin position="43"/>
        <end position="55"/>
    </location>
</feature>
<evidence type="ECO:0000256" key="4">
    <source>
        <dbReference type="SAM" id="MobiDB-lite"/>
    </source>
</evidence>
<dbReference type="EMBL" id="JBEXZR010000002">
    <property type="protein sequence ID" value="MEU0706296.1"/>
    <property type="molecule type" value="Genomic_DNA"/>
</dbReference>
<organism evidence="6 7">
    <name type="scientific">Streptomyces lavendulocolor</name>
    <dbReference type="NCBI Taxonomy" id="67316"/>
    <lineage>
        <taxon>Bacteria</taxon>
        <taxon>Bacillati</taxon>
        <taxon>Actinomycetota</taxon>
        <taxon>Actinomycetes</taxon>
        <taxon>Kitasatosporales</taxon>
        <taxon>Streptomycetaceae</taxon>
        <taxon>Streptomyces</taxon>
    </lineage>
</organism>
<comment type="similarity">
    <text evidence="1">Belongs to the 'phage' integrase family.</text>
</comment>
<dbReference type="InterPro" id="IPR050090">
    <property type="entry name" value="Tyrosine_recombinase_XerCD"/>
</dbReference>
<evidence type="ECO:0000313" key="7">
    <source>
        <dbReference type="Proteomes" id="UP001550378"/>
    </source>
</evidence>
<feature type="domain" description="Tyr recombinase" evidence="5">
    <location>
        <begin position="187"/>
        <end position="383"/>
    </location>
</feature>
<accession>A0ABV2VZG9</accession>
<feature type="region of interest" description="Disordered" evidence="4">
    <location>
        <begin position="1"/>
        <end position="55"/>
    </location>
</feature>
<dbReference type="Proteomes" id="UP001550378">
    <property type="component" value="Unassembled WGS sequence"/>
</dbReference>
<dbReference type="Gene3D" id="1.10.150.130">
    <property type="match status" value="1"/>
</dbReference>
<dbReference type="RefSeq" id="WP_359657821.1">
    <property type="nucleotide sequence ID" value="NZ_JBEXZP010000237.1"/>
</dbReference>
<dbReference type="Pfam" id="PF00589">
    <property type="entry name" value="Phage_integrase"/>
    <property type="match status" value="1"/>
</dbReference>
<comment type="caution">
    <text evidence="6">The sequence shown here is derived from an EMBL/GenBank/DDBJ whole genome shotgun (WGS) entry which is preliminary data.</text>
</comment>
<dbReference type="PROSITE" id="PS51898">
    <property type="entry name" value="TYR_RECOMBINASE"/>
    <property type="match status" value="1"/>
</dbReference>
<evidence type="ECO:0000259" key="5">
    <source>
        <dbReference type="PROSITE" id="PS51898"/>
    </source>
</evidence>
<evidence type="ECO:0000313" key="6">
    <source>
        <dbReference type="EMBL" id="MEU0706296.1"/>
    </source>
</evidence>
<feature type="compositionally biased region" description="Basic and acidic residues" evidence="4">
    <location>
        <begin position="13"/>
        <end position="25"/>
    </location>
</feature>
<protein>
    <submittedName>
        <fullName evidence="6">Site-specific integrase</fullName>
    </submittedName>
</protein>
<dbReference type="InterPro" id="IPR013762">
    <property type="entry name" value="Integrase-like_cat_sf"/>
</dbReference>
<keyword evidence="3" id="KW-0233">DNA recombination</keyword>
<dbReference type="Gene3D" id="1.10.443.10">
    <property type="entry name" value="Intergrase catalytic core"/>
    <property type="match status" value="1"/>
</dbReference>
<dbReference type="PANTHER" id="PTHR30349">
    <property type="entry name" value="PHAGE INTEGRASE-RELATED"/>
    <property type="match status" value="1"/>
</dbReference>
<proteinExistence type="inferred from homology"/>